<dbReference type="Gene3D" id="1.10.287.130">
    <property type="match status" value="1"/>
</dbReference>
<dbReference type="SMART" id="SM00065">
    <property type="entry name" value="GAF"/>
    <property type="match status" value="1"/>
</dbReference>
<reference evidence="10 11" key="1">
    <citation type="submission" date="2022-04" db="EMBL/GenBank/DDBJ databases">
        <title>Positive selection, recombination, and allopatry shape intraspecific diversity of widespread and dominant cyanobacteria.</title>
        <authorList>
            <person name="Wei J."/>
            <person name="Shu W."/>
            <person name="Hu C."/>
        </authorList>
    </citation>
    <scope>NUCLEOTIDE SEQUENCE [LARGE SCALE GENOMIC DNA]</scope>
    <source>
        <strain evidence="10 11">DQ-A4</strain>
    </source>
</reference>
<dbReference type="PRINTS" id="PR00344">
    <property type="entry name" value="BCTRLSENSOR"/>
</dbReference>
<proteinExistence type="predicted"/>
<dbReference type="SMART" id="SM00388">
    <property type="entry name" value="HisKA"/>
    <property type="match status" value="1"/>
</dbReference>
<comment type="caution">
    <text evidence="10">The sequence shown here is derived from an EMBL/GenBank/DDBJ whole genome shotgun (WGS) entry which is preliminary data.</text>
</comment>
<dbReference type="InterPro" id="IPR003594">
    <property type="entry name" value="HATPase_dom"/>
</dbReference>
<dbReference type="InterPro" id="IPR005467">
    <property type="entry name" value="His_kinase_dom"/>
</dbReference>
<feature type="domain" description="Histidine kinase" evidence="9">
    <location>
        <begin position="436"/>
        <end position="655"/>
    </location>
</feature>
<keyword evidence="8" id="KW-1133">Transmembrane helix</keyword>
<keyword evidence="5" id="KW-0418">Kinase</keyword>
<dbReference type="InterPro" id="IPR007891">
    <property type="entry name" value="CHASE3"/>
</dbReference>
<dbReference type="SUPFAM" id="SSF55874">
    <property type="entry name" value="ATPase domain of HSP90 chaperone/DNA topoisomerase II/histidine kinase"/>
    <property type="match status" value="1"/>
</dbReference>
<dbReference type="InterPro" id="IPR003661">
    <property type="entry name" value="HisK_dim/P_dom"/>
</dbReference>
<protein>
    <recommendedName>
        <fullName evidence="2">histidine kinase</fullName>
        <ecNumber evidence="2">2.7.13.3</ecNumber>
    </recommendedName>
</protein>
<evidence type="ECO:0000256" key="1">
    <source>
        <dbReference type="ARBA" id="ARBA00000085"/>
    </source>
</evidence>
<feature type="coiled-coil region" evidence="7">
    <location>
        <begin position="507"/>
        <end position="534"/>
    </location>
</feature>
<evidence type="ECO:0000259" key="9">
    <source>
        <dbReference type="PROSITE" id="PS50109"/>
    </source>
</evidence>
<dbReference type="PANTHER" id="PTHR42878">
    <property type="entry name" value="TWO-COMPONENT HISTIDINE KINASE"/>
    <property type="match status" value="1"/>
</dbReference>
<dbReference type="Pfam" id="PF05227">
    <property type="entry name" value="CHASE3"/>
    <property type="match status" value="1"/>
</dbReference>
<evidence type="ECO:0000256" key="2">
    <source>
        <dbReference type="ARBA" id="ARBA00012438"/>
    </source>
</evidence>
<dbReference type="EMBL" id="JAMPKX010000005">
    <property type="protein sequence ID" value="MEP0947804.1"/>
    <property type="molecule type" value="Genomic_DNA"/>
</dbReference>
<dbReference type="Proteomes" id="UP001482513">
    <property type="component" value="Unassembled WGS sequence"/>
</dbReference>
<keyword evidence="6" id="KW-0902">Two-component regulatory system</keyword>
<evidence type="ECO:0000256" key="3">
    <source>
        <dbReference type="ARBA" id="ARBA00022553"/>
    </source>
</evidence>
<evidence type="ECO:0000313" key="10">
    <source>
        <dbReference type="EMBL" id="MEP0947804.1"/>
    </source>
</evidence>
<evidence type="ECO:0000256" key="7">
    <source>
        <dbReference type="SAM" id="Coils"/>
    </source>
</evidence>
<dbReference type="InterPro" id="IPR050351">
    <property type="entry name" value="BphY/WalK/GraS-like"/>
</dbReference>
<dbReference type="InterPro" id="IPR036097">
    <property type="entry name" value="HisK_dim/P_sf"/>
</dbReference>
<dbReference type="InterPro" id="IPR004358">
    <property type="entry name" value="Sig_transdc_His_kin-like_C"/>
</dbReference>
<feature type="transmembrane region" description="Helical" evidence="8">
    <location>
        <begin position="184"/>
        <end position="204"/>
    </location>
</feature>
<keyword evidence="8" id="KW-0812">Transmembrane</keyword>
<dbReference type="PANTHER" id="PTHR42878:SF15">
    <property type="entry name" value="BACTERIOPHYTOCHROME"/>
    <property type="match status" value="1"/>
</dbReference>
<dbReference type="CDD" id="cd00082">
    <property type="entry name" value="HisKA"/>
    <property type="match status" value="1"/>
</dbReference>
<dbReference type="RefSeq" id="WP_190700281.1">
    <property type="nucleotide sequence ID" value="NZ_JAMPKX010000005.1"/>
</dbReference>
<keyword evidence="8" id="KW-0472">Membrane</keyword>
<evidence type="ECO:0000313" key="11">
    <source>
        <dbReference type="Proteomes" id="UP001482513"/>
    </source>
</evidence>
<dbReference type="Gene3D" id="3.30.565.10">
    <property type="entry name" value="Histidine kinase-like ATPase, C-terminal domain"/>
    <property type="match status" value="1"/>
</dbReference>
<dbReference type="Gene3D" id="3.30.450.40">
    <property type="match status" value="1"/>
</dbReference>
<dbReference type="Pfam" id="PF02518">
    <property type="entry name" value="HATPase_c"/>
    <property type="match status" value="1"/>
</dbReference>
<evidence type="ECO:0000256" key="8">
    <source>
        <dbReference type="SAM" id="Phobius"/>
    </source>
</evidence>
<dbReference type="InterPro" id="IPR036890">
    <property type="entry name" value="HATPase_C_sf"/>
</dbReference>
<keyword evidence="3" id="KW-0597">Phosphoprotein</keyword>
<dbReference type="Pfam" id="PF00512">
    <property type="entry name" value="HisKA"/>
    <property type="match status" value="1"/>
</dbReference>
<accession>A0ABV0K4V2</accession>
<keyword evidence="7" id="KW-0175">Coiled coil</keyword>
<gene>
    <name evidence="10" type="ORF">NC992_13050</name>
</gene>
<dbReference type="SUPFAM" id="SSF47384">
    <property type="entry name" value="Homodimeric domain of signal transducing histidine kinase"/>
    <property type="match status" value="1"/>
</dbReference>
<keyword evidence="4" id="KW-0808">Transferase</keyword>
<keyword evidence="11" id="KW-1185">Reference proteome</keyword>
<evidence type="ECO:0000256" key="4">
    <source>
        <dbReference type="ARBA" id="ARBA00022679"/>
    </source>
</evidence>
<comment type="catalytic activity">
    <reaction evidence="1">
        <text>ATP + protein L-histidine = ADP + protein N-phospho-L-histidine.</text>
        <dbReference type="EC" id="2.7.13.3"/>
    </reaction>
</comment>
<dbReference type="CDD" id="cd19410">
    <property type="entry name" value="HK9-like_sensor"/>
    <property type="match status" value="1"/>
</dbReference>
<evidence type="ECO:0000256" key="5">
    <source>
        <dbReference type="ARBA" id="ARBA00022777"/>
    </source>
</evidence>
<name>A0ABV0K4V2_9CYAN</name>
<organism evidence="10 11">
    <name type="scientific">Leptolyngbya subtilissima DQ-A4</name>
    <dbReference type="NCBI Taxonomy" id="2933933"/>
    <lineage>
        <taxon>Bacteria</taxon>
        <taxon>Bacillati</taxon>
        <taxon>Cyanobacteriota</taxon>
        <taxon>Cyanophyceae</taxon>
        <taxon>Leptolyngbyales</taxon>
        <taxon>Leptolyngbyaceae</taxon>
        <taxon>Leptolyngbya group</taxon>
        <taxon>Leptolyngbya</taxon>
    </lineage>
</organism>
<dbReference type="SUPFAM" id="SSF55781">
    <property type="entry name" value="GAF domain-like"/>
    <property type="match status" value="1"/>
</dbReference>
<evidence type="ECO:0000256" key="6">
    <source>
        <dbReference type="ARBA" id="ARBA00023012"/>
    </source>
</evidence>
<dbReference type="SMART" id="SM00387">
    <property type="entry name" value="HATPase_c"/>
    <property type="match status" value="1"/>
</dbReference>
<dbReference type="InterPro" id="IPR003018">
    <property type="entry name" value="GAF"/>
</dbReference>
<dbReference type="InterPro" id="IPR029016">
    <property type="entry name" value="GAF-like_dom_sf"/>
</dbReference>
<sequence>MILIVPQTQFRRRLTRAIALPIVLLLLLSGISIWQTTRLLSALDWVDHTSRVISQANSAQNLLLDMETGFRGYLLTGEQEFLEPYEQANRLIEPRLEELKTLVSDNPSQVERVVELTASFQRWEQQVLPAIARRQRGELEPLSDLRGRKQIMDQMRQQIAEFISTEERLRSQRSQTAQATTQSVILTSLLLAAGIGAMLAYFIYRQILWVSRVYKDALQTAQLRTQEAEQSAISLQRSARRLAALHDIDRAILAAELDRPLIGKALTKMRQVVKFQQAFVAIFDLEAETAQVLASNSQVGELALPVGTRLTVADFALEQTMLNGVRYVQNLSTAETCPPVLVQLRAQGFLSCLSVPLRVDHTLVGELNLASTEPAAFDEEAQEIAFEVANQLAIALEQTRLRTQLQNYAALLEQRVSDRTAQLEETNQELEAFTYSVSHDLRAPLRTIHGFANALLEDCGEQLDDLGRNYIASIMEDAAQMNGLISDLLNYSRLTRTQISLQPTKLAEVVEDALKQLTAQIQERQAQIEVAAALPGVMAHRSTLIQAVTNLIGNAIKFVEPTTQPQIDIFAEETYHNGRRWIRMWIVDNGIGIAPEHQERVFRVFERLHGAESYPGTGIGLAIVRKGLERMGGQVGVESQLGRGSRFWIALPMAVPPSHNLTHDPTPPNSSH</sequence>
<dbReference type="Pfam" id="PF13185">
    <property type="entry name" value="GAF_2"/>
    <property type="match status" value="1"/>
</dbReference>
<dbReference type="EC" id="2.7.13.3" evidence="2"/>
<dbReference type="PROSITE" id="PS50109">
    <property type="entry name" value="HIS_KIN"/>
    <property type="match status" value="1"/>
</dbReference>